<dbReference type="UniPathway" id="UPA00896">
    <property type="reaction ID" value="UER00863"/>
</dbReference>
<evidence type="ECO:0000313" key="10">
    <source>
        <dbReference type="Proteomes" id="UP000033140"/>
    </source>
</evidence>
<comment type="caution">
    <text evidence="9">The sequence shown here is derived from an EMBL/GenBank/DDBJ whole genome shotgun (WGS) entry which is preliminary data.</text>
</comment>
<proteinExistence type="inferred from homology"/>
<evidence type="ECO:0000313" key="9">
    <source>
        <dbReference type="EMBL" id="GAO47346.1"/>
    </source>
</evidence>
<evidence type="ECO:0000256" key="5">
    <source>
        <dbReference type="ARBA" id="ARBA00023239"/>
    </source>
</evidence>
<evidence type="ECO:0000256" key="3">
    <source>
        <dbReference type="ARBA" id="ARBA00012910"/>
    </source>
</evidence>
<dbReference type="PANTHER" id="PTHR42738">
    <property type="entry name" value="HYDROXYMETHYLGLUTARYL-COA LYASE"/>
    <property type="match status" value="1"/>
</dbReference>
<protein>
    <recommendedName>
        <fullName evidence="3">hydroxymethylglutaryl-CoA lyase</fullName>
        <ecNumber evidence="3">4.1.3.4</ecNumber>
    </recommendedName>
</protein>
<dbReference type="EC" id="4.1.3.4" evidence="3"/>
<reference evidence="9 10" key="3">
    <citation type="journal article" date="2015" name="Genome Announc.">
        <title>Draft Genome Sequence of the Archiascomycetous Yeast Saitoella complicata.</title>
        <authorList>
            <person name="Yamauchi K."/>
            <person name="Kondo S."/>
            <person name="Hamamoto M."/>
            <person name="Takahashi Y."/>
            <person name="Ogura Y."/>
            <person name="Hayashi T."/>
            <person name="Nishida H."/>
        </authorList>
    </citation>
    <scope>NUCLEOTIDE SEQUENCE [LARGE SCALE GENOMIC DNA]</scope>
    <source>
        <strain evidence="9 10">NRRL Y-17804</strain>
    </source>
</reference>
<evidence type="ECO:0000256" key="7">
    <source>
        <dbReference type="SAM" id="MobiDB-lite"/>
    </source>
</evidence>
<dbReference type="STRING" id="698492.A0A0E9NC93"/>
<reference evidence="9 10" key="1">
    <citation type="journal article" date="2011" name="J. Gen. Appl. Microbiol.">
        <title>Draft genome sequencing of the enigmatic yeast Saitoella complicata.</title>
        <authorList>
            <person name="Nishida H."/>
            <person name="Hamamoto M."/>
            <person name="Sugiyama J."/>
        </authorList>
    </citation>
    <scope>NUCLEOTIDE SEQUENCE [LARGE SCALE GENOMIC DNA]</scope>
    <source>
        <strain evidence="9 10">NRRL Y-17804</strain>
    </source>
</reference>
<dbReference type="FunFam" id="3.20.20.70:FF:000201">
    <property type="entry name" value="Hydroxymethylglutaryl-CoA lyase"/>
    <property type="match status" value="1"/>
</dbReference>
<dbReference type="Proteomes" id="UP000033140">
    <property type="component" value="Unassembled WGS sequence"/>
</dbReference>
<keyword evidence="4" id="KW-0479">Metal-binding</keyword>
<dbReference type="InterPro" id="IPR013785">
    <property type="entry name" value="Aldolase_TIM"/>
</dbReference>
<sequence length="379" mass="40727">MLRRVASSTTKLLQQLSLRSTAMPIPRPFSSSSTSKAPVGLNLPFPTPTDNKVRIVEVSPRDGLQNEKSLVPTDIKCELIDRLRETGVKNIEVTSFVSPKWVPQMSDAGAIMSHVRGFQSGSEDRGIEYSVLAPNQKGLDAALASGVKEIAIFGSASEGFSKQNINCTIDESLQRFRGMCEKALKQGVRVRGYISNMCACPIDGLVDPKSVVRMTKEMLEMGCYEVSVADTTGVATPDQVHRTLSAILDAGVPANKLAAHFHDTYGTAVPNVLVALSLGIRTFDSSVSGLGGCPYAKGAKGNVATEDVLYLLHGMGWETGIDLQKMSEIGTWVSEKLGRENGSRAGKAIASMLAQKKAKGEVKAEGIREALKEKREAKL</sequence>
<keyword evidence="5" id="KW-0456">Lyase</keyword>
<evidence type="ECO:0000256" key="4">
    <source>
        <dbReference type="ARBA" id="ARBA00022723"/>
    </source>
</evidence>
<dbReference type="SUPFAM" id="SSF51569">
    <property type="entry name" value="Aldolase"/>
    <property type="match status" value="1"/>
</dbReference>
<dbReference type="InterPro" id="IPR000891">
    <property type="entry name" value="PYR_CT"/>
</dbReference>
<dbReference type="PROSITE" id="PS50991">
    <property type="entry name" value="PYR_CT"/>
    <property type="match status" value="1"/>
</dbReference>
<dbReference type="Pfam" id="PF00682">
    <property type="entry name" value="HMGL-like"/>
    <property type="match status" value="1"/>
</dbReference>
<dbReference type="InterPro" id="IPR043594">
    <property type="entry name" value="HMGL"/>
</dbReference>
<reference evidence="9 10" key="2">
    <citation type="journal article" date="2014" name="J. Gen. Appl. Microbiol.">
        <title>The early diverging ascomycetous budding yeast Saitoella complicata has three histone deacetylases belonging to the Clr6, Hos2, and Rpd3 lineages.</title>
        <authorList>
            <person name="Nishida H."/>
            <person name="Matsumoto T."/>
            <person name="Kondo S."/>
            <person name="Hamamoto M."/>
            <person name="Yoshikawa H."/>
        </authorList>
    </citation>
    <scope>NUCLEOTIDE SEQUENCE [LARGE SCALE GENOMIC DNA]</scope>
    <source>
        <strain evidence="9 10">NRRL Y-17804</strain>
    </source>
</reference>
<comment type="similarity">
    <text evidence="2">Belongs to the HMG-CoA lyase family.</text>
</comment>
<dbReference type="GO" id="GO:0004419">
    <property type="term" value="F:hydroxymethylglutaryl-CoA lyase activity"/>
    <property type="evidence" value="ECO:0007669"/>
    <property type="project" value="UniProtKB-EC"/>
</dbReference>
<comment type="catalytic activity">
    <reaction evidence="6">
        <text>(3S)-3-hydroxy-3-methylglutaryl-CoA = acetoacetate + acetyl-CoA</text>
        <dbReference type="Rhea" id="RHEA:24404"/>
        <dbReference type="ChEBI" id="CHEBI:13705"/>
        <dbReference type="ChEBI" id="CHEBI:43074"/>
        <dbReference type="ChEBI" id="CHEBI:57288"/>
        <dbReference type="EC" id="4.1.3.4"/>
    </reaction>
</comment>
<feature type="region of interest" description="Disordered" evidence="7">
    <location>
        <begin position="23"/>
        <end position="44"/>
    </location>
</feature>
<evidence type="ECO:0000256" key="1">
    <source>
        <dbReference type="ARBA" id="ARBA00005143"/>
    </source>
</evidence>
<organism evidence="9 10">
    <name type="scientific">Saitoella complicata (strain BCRC 22490 / CBS 7301 / JCM 7358 / NBRC 10748 / NRRL Y-17804)</name>
    <dbReference type="NCBI Taxonomy" id="698492"/>
    <lineage>
        <taxon>Eukaryota</taxon>
        <taxon>Fungi</taxon>
        <taxon>Dikarya</taxon>
        <taxon>Ascomycota</taxon>
        <taxon>Taphrinomycotina</taxon>
        <taxon>Taphrinomycotina incertae sedis</taxon>
        <taxon>Saitoella</taxon>
    </lineage>
</organism>
<dbReference type="GO" id="GO:0046872">
    <property type="term" value="F:metal ion binding"/>
    <property type="evidence" value="ECO:0007669"/>
    <property type="project" value="UniProtKB-KW"/>
</dbReference>
<accession>A0A0E9NC93</accession>
<feature type="domain" description="Pyruvate carboxyltransferase" evidence="8">
    <location>
        <begin position="53"/>
        <end position="327"/>
    </location>
</feature>
<dbReference type="PANTHER" id="PTHR42738:SF7">
    <property type="entry name" value="HYDROXYMETHYLGLUTARYL-COA LYASE"/>
    <property type="match status" value="1"/>
</dbReference>
<dbReference type="NCBIfam" id="NF004283">
    <property type="entry name" value="PRK05692.1"/>
    <property type="match status" value="1"/>
</dbReference>
<evidence type="ECO:0000256" key="2">
    <source>
        <dbReference type="ARBA" id="ARBA00009405"/>
    </source>
</evidence>
<dbReference type="Gene3D" id="3.20.20.70">
    <property type="entry name" value="Aldolase class I"/>
    <property type="match status" value="1"/>
</dbReference>
<evidence type="ECO:0000256" key="6">
    <source>
        <dbReference type="ARBA" id="ARBA00049877"/>
    </source>
</evidence>
<keyword evidence="10" id="KW-1185">Reference proteome</keyword>
<dbReference type="CDD" id="cd07938">
    <property type="entry name" value="DRE_TIM_HMGL"/>
    <property type="match status" value="1"/>
</dbReference>
<dbReference type="GO" id="GO:0006552">
    <property type="term" value="P:L-leucine catabolic process"/>
    <property type="evidence" value="ECO:0007669"/>
    <property type="project" value="TreeGrafter"/>
</dbReference>
<dbReference type="GO" id="GO:0046951">
    <property type="term" value="P:ketone body biosynthetic process"/>
    <property type="evidence" value="ECO:0007669"/>
    <property type="project" value="TreeGrafter"/>
</dbReference>
<dbReference type="EMBL" id="BACD03000008">
    <property type="protein sequence ID" value="GAO47346.1"/>
    <property type="molecule type" value="Genomic_DNA"/>
</dbReference>
<evidence type="ECO:0000259" key="8">
    <source>
        <dbReference type="PROSITE" id="PS50991"/>
    </source>
</evidence>
<gene>
    <name evidence="9" type="ORF">G7K_1554-t1</name>
</gene>
<dbReference type="OMA" id="FQMRNTH"/>
<name>A0A0E9NC93_SAICN</name>
<comment type="pathway">
    <text evidence="1">Metabolic intermediate metabolism; (S)-3-hydroxy-3-methylglutaryl-CoA degradation; acetoacetate from (S)-3-hydroxy-3-methylglutaryl-CoA: step 1/1.</text>
</comment>
<dbReference type="AlphaFoldDB" id="A0A0E9NC93"/>